<evidence type="ECO:0000313" key="2">
    <source>
        <dbReference type="Proteomes" id="UP000587002"/>
    </source>
</evidence>
<comment type="caution">
    <text evidence="1">The sequence shown here is derived from an EMBL/GenBank/DDBJ whole genome shotgun (WGS) entry which is preliminary data.</text>
</comment>
<reference evidence="1 2" key="1">
    <citation type="submission" date="2020-07" db="EMBL/GenBank/DDBJ databases">
        <title>Sequencing the genomes of 1000 actinobacteria strains.</title>
        <authorList>
            <person name="Klenk H.-P."/>
        </authorList>
    </citation>
    <scope>NUCLEOTIDE SEQUENCE [LARGE SCALE GENOMIC DNA]</scope>
    <source>
        <strain evidence="1 2">DSM 44065</strain>
    </source>
</reference>
<keyword evidence="2" id="KW-1185">Reference proteome</keyword>
<gene>
    <name evidence="1" type="ORF">HNR68_000118</name>
</gene>
<name>A0A853AC47_9PSEU</name>
<dbReference type="AlphaFoldDB" id="A0A853AC47"/>
<dbReference type="EMBL" id="JACCFJ010000001">
    <property type="protein sequence ID" value="NYI81488.1"/>
    <property type="molecule type" value="Genomic_DNA"/>
</dbReference>
<evidence type="ECO:0000313" key="1">
    <source>
        <dbReference type="EMBL" id="NYI81488.1"/>
    </source>
</evidence>
<sequence length="193" mass="21638">MRNEVISEVYRRADDLDWPALTDQERSSLYDAWVKDPDIGGKLVGHIPASRMRVWLKDGPLKEFTRARWGLGPLAHLVSRRYPGPQELVQRILGTDWSVLNASIKIKPNRCTASNFTKRTTFLWGLSSSFDSMVTCALHAIADGQPDPLITVTIEQGRPVPKDEKAVQKKIAARIGVPLHHTTVRLRPVTPAL</sequence>
<dbReference type="Proteomes" id="UP000587002">
    <property type="component" value="Unassembled WGS sequence"/>
</dbReference>
<dbReference type="RefSeq" id="WP_179716551.1">
    <property type="nucleotide sequence ID" value="NZ_BAABFH010000001.1"/>
</dbReference>
<accession>A0A853AC47</accession>
<proteinExistence type="predicted"/>
<protein>
    <submittedName>
        <fullName evidence="1">Uncharacterized protein</fullName>
    </submittedName>
</protein>
<organism evidence="1 2">
    <name type="scientific">Saccharopolyspora hordei</name>
    <dbReference type="NCBI Taxonomy" id="1838"/>
    <lineage>
        <taxon>Bacteria</taxon>
        <taxon>Bacillati</taxon>
        <taxon>Actinomycetota</taxon>
        <taxon>Actinomycetes</taxon>
        <taxon>Pseudonocardiales</taxon>
        <taxon>Pseudonocardiaceae</taxon>
        <taxon>Saccharopolyspora</taxon>
    </lineage>
</organism>